<dbReference type="STRING" id="63057.A0A2P5G1W9"/>
<evidence type="ECO:0000256" key="3">
    <source>
        <dbReference type="SAM" id="SignalP"/>
    </source>
</evidence>
<sequence length="164" mass="17908">MAKAVLLMALCLLPALAMAIRTEKVKEDSLKLEGKVYCDTCRAGFETSATTYIEGATVRVECKSRSTNELVYRQEAKTASCGTYRMDIPKDQGNGICDVVLVSSPQANCATVSPGRDRARVILTRNNGIATPIRYANAVGFLRNEPLAGCEAILKQYQETEDSY</sequence>
<evidence type="ECO:0000256" key="2">
    <source>
        <dbReference type="ARBA" id="ARBA00023157"/>
    </source>
</evidence>
<dbReference type="PANTHER" id="PTHR31614:SF5">
    <property type="entry name" value="ALLERGEN-LIKE PROTEIN BRSN20"/>
    <property type="match status" value="1"/>
</dbReference>
<accession>A0A2P5G1W9</accession>
<organism evidence="4 5">
    <name type="scientific">Trema orientale</name>
    <name type="common">Charcoal tree</name>
    <name type="synonym">Celtis orientalis</name>
    <dbReference type="NCBI Taxonomy" id="63057"/>
    <lineage>
        <taxon>Eukaryota</taxon>
        <taxon>Viridiplantae</taxon>
        <taxon>Streptophyta</taxon>
        <taxon>Embryophyta</taxon>
        <taxon>Tracheophyta</taxon>
        <taxon>Spermatophyta</taxon>
        <taxon>Magnoliopsida</taxon>
        <taxon>eudicotyledons</taxon>
        <taxon>Gunneridae</taxon>
        <taxon>Pentapetalae</taxon>
        <taxon>rosids</taxon>
        <taxon>fabids</taxon>
        <taxon>Rosales</taxon>
        <taxon>Cannabaceae</taxon>
        <taxon>Trema</taxon>
    </lineage>
</organism>
<gene>
    <name evidence="4" type="ORF">TorRG33x02_003440</name>
</gene>
<evidence type="ECO:0000256" key="1">
    <source>
        <dbReference type="ARBA" id="ARBA00010049"/>
    </source>
</evidence>
<reference evidence="5" key="1">
    <citation type="submission" date="2016-06" db="EMBL/GenBank/DDBJ databases">
        <title>Parallel loss of symbiosis genes in relatives of nitrogen-fixing non-legume Parasponia.</title>
        <authorList>
            <person name="Van Velzen R."/>
            <person name="Holmer R."/>
            <person name="Bu F."/>
            <person name="Rutten L."/>
            <person name="Van Zeijl A."/>
            <person name="Liu W."/>
            <person name="Santuari L."/>
            <person name="Cao Q."/>
            <person name="Sharma T."/>
            <person name="Shen D."/>
            <person name="Roswanjaya Y."/>
            <person name="Wardhani T."/>
            <person name="Kalhor M.S."/>
            <person name="Jansen J."/>
            <person name="Van den Hoogen J."/>
            <person name="Gungor B."/>
            <person name="Hartog M."/>
            <person name="Hontelez J."/>
            <person name="Verver J."/>
            <person name="Yang W.-C."/>
            <person name="Schijlen E."/>
            <person name="Repin R."/>
            <person name="Schilthuizen M."/>
            <person name="Schranz E."/>
            <person name="Heidstra R."/>
            <person name="Miyata K."/>
            <person name="Fedorova E."/>
            <person name="Kohlen W."/>
            <person name="Bisseling T."/>
            <person name="Smit S."/>
            <person name="Geurts R."/>
        </authorList>
    </citation>
    <scope>NUCLEOTIDE SEQUENCE [LARGE SCALE GENOMIC DNA]</scope>
    <source>
        <strain evidence="5">cv. RG33-2</strain>
    </source>
</reference>
<dbReference type="Proteomes" id="UP000237000">
    <property type="component" value="Unassembled WGS sequence"/>
</dbReference>
<dbReference type="EMBL" id="JXTC01000001">
    <property type="protein sequence ID" value="POO04040.1"/>
    <property type="molecule type" value="Genomic_DNA"/>
</dbReference>
<comment type="similarity">
    <text evidence="1">Belongs to the Ole e I family.</text>
</comment>
<feature type="signal peptide" evidence="3">
    <location>
        <begin position="1"/>
        <end position="19"/>
    </location>
</feature>
<feature type="chain" id="PRO_5015188933" evidence="3">
    <location>
        <begin position="20"/>
        <end position="164"/>
    </location>
</feature>
<keyword evidence="2" id="KW-1015">Disulfide bond</keyword>
<dbReference type="OrthoDB" id="1896520at2759"/>
<dbReference type="InterPro" id="IPR006040">
    <property type="entry name" value="Allergen_Ole_e_I_CS"/>
</dbReference>
<proteinExistence type="inferred from homology"/>
<dbReference type="InterPro" id="IPR006041">
    <property type="entry name" value="Pollen_Ole_e1_allergen"/>
</dbReference>
<name>A0A2P5G1W9_TREOI</name>
<comment type="caution">
    <text evidence="4">The sequence shown here is derived from an EMBL/GenBank/DDBJ whole genome shotgun (WGS) entry which is preliminary data.</text>
</comment>
<protein>
    <submittedName>
        <fullName evidence="4">Allergen Ole e 1, conserved site</fullName>
    </submittedName>
</protein>
<dbReference type="Pfam" id="PF01190">
    <property type="entry name" value="Pollen_Ole_e_1"/>
    <property type="match status" value="1"/>
</dbReference>
<dbReference type="PANTHER" id="PTHR31614">
    <property type="entry name" value="PROTEIN DOWNSTREAM OF FLC-RELATED"/>
    <property type="match status" value="1"/>
</dbReference>
<dbReference type="PROSITE" id="PS00925">
    <property type="entry name" value="OLEEI"/>
    <property type="match status" value="1"/>
</dbReference>
<dbReference type="AlphaFoldDB" id="A0A2P5G1W9"/>
<evidence type="ECO:0000313" key="5">
    <source>
        <dbReference type="Proteomes" id="UP000237000"/>
    </source>
</evidence>
<evidence type="ECO:0000313" key="4">
    <source>
        <dbReference type="EMBL" id="POO04040.1"/>
    </source>
</evidence>
<keyword evidence="3" id="KW-0732">Signal</keyword>
<keyword evidence="5" id="KW-1185">Reference proteome</keyword>
<dbReference type="GO" id="GO:0005615">
    <property type="term" value="C:extracellular space"/>
    <property type="evidence" value="ECO:0007669"/>
    <property type="project" value="InterPro"/>
</dbReference>
<dbReference type="InParanoid" id="A0A2P5G1W9"/>